<keyword evidence="14" id="KW-0547">Nucleotide-binding</keyword>
<evidence type="ECO:0000313" key="17">
    <source>
        <dbReference type="Proteomes" id="UP000001823"/>
    </source>
</evidence>
<evidence type="ECO:0000256" key="4">
    <source>
        <dbReference type="ARBA" id="ARBA00022630"/>
    </source>
</evidence>
<dbReference type="GO" id="GO:0017150">
    <property type="term" value="F:tRNA dihydrouridine synthase activity"/>
    <property type="evidence" value="ECO:0007669"/>
    <property type="project" value="InterPro"/>
</dbReference>
<gene>
    <name evidence="16" type="ordered locus">CPF_2783</name>
</gene>
<evidence type="ECO:0000256" key="6">
    <source>
        <dbReference type="ARBA" id="ARBA00022694"/>
    </source>
</evidence>
<dbReference type="InterPro" id="IPR035587">
    <property type="entry name" value="DUS-like_FMN-bd"/>
</dbReference>
<evidence type="ECO:0000256" key="1">
    <source>
        <dbReference type="ARBA" id="ARBA00001917"/>
    </source>
</evidence>
<dbReference type="SUPFAM" id="SSF51395">
    <property type="entry name" value="FMN-linked oxidoreductases"/>
    <property type="match status" value="1"/>
</dbReference>
<dbReference type="Proteomes" id="UP000001823">
    <property type="component" value="Chromosome"/>
</dbReference>
<dbReference type="PaxDb" id="195103-CPF_2783"/>
<evidence type="ECO:0000256" key="8">
    <source>
        <dbReference type="ARBA" id="ARBA00022884"/>
    </source>
</evidence>
<protein>
    <recommendedName>
        <fullName evidence="12">tRNA-dihydrouridine synthase</fullName>
        <ecNumber evidence="12">1.3.1.-</ecNumber>
    </recommendedName>
</protein>
<dbReference type="PANTHER" id="PTHR45846">
    <property type="entry name" value="TRNA-DIHYDROURIDINE(47) SYNTHASE [NAD(P)(+)]-LIKE"/>
    <property type="match status" value="1"/>
</dbReference>
<dbReference type="InterPro" id="IPR018517">
    <property type="entry name" value="tRNA_hU_synthase_CS"/>
</dbReference>
<feature type="binding site" evidence="14">
    <location>
        <position position="171"/>
    </location>
    <ligand>
        <name>FMN</name>
        <dbReference type="ChEBI" id="CHEBI:58210"/>
    </ligand>
</feature>
<dbReference type="HOGENOM" id="CLU_013299_0_3_9"/>
<dbReference type="NCBIfam" id="TIGR00737">
    <property type="entry name" value="nifR3_yhdG"/>
    <property type="match status" value="1"/>
</dbReference>
<comment type="function">
    <text evidence="2 12">Catalyzes the synthesis of 5,6-dihydrouridine (D), a modified base found in the D-loop of most tRNAs, via the reduction of the C5-C6 double bond in target uridines.</text>
</comment>
<feature type="active site" description="Proton donor" evidence="13">
    <location>
        <position position="102"/>
    </location>
</feature>
<dbReference type="KEGG" id="cpf:CPF_2783"/>
<dbReference type="PROSITE" id="PS01136">
    <property type="entry name" value="UPF0034"/>
    <property type="match status" value="1"/>
</dbReference>
<evidence type="ECO:0000313" key="16">
    <source>
        <dbReference type="EMBL" id="ABG82766.1"/>
    </source>
</evidence>
<evidence type="ECO:0000256" key="9">
    <source>
        <dbReference type="ARBA" id="ARBA00023002"/>
    </source>
</evidence>
<keyword evidence="17" id="KW-1185">Reference proteome</keyword>
<keyword evidence="8" id="KW-0694">RNA-binding</keyword>
<dbReference type="InterPro" id="IPR024036">
    <property type="entry name" value="tRNA-dHydroUridine_Synthase_C"/>
</dbReference>
<dbReference type="RefSeq" id="WP_003459360.1">
    <property type="nucleotide sequence ID" value="NC_008261.1"/>
</dbReference>
<feature type="binding site" evidence="14">
    <location>
        <position position="141"/>
    </location>
    <ligand>
        <name>FMN</name>
        <dbReference type="ChEBI" id="CHEBI:58210"/>
    </ligand>
</feature>
<keyword evidence="5 12" id="KW-0288">FMN</keyword>
<dbReference type="InterPro" id="IPR013785">
    <property type="entry name" value="Aldolase_TIM"/>
</dbReference>
<dbReference type="EMBL" id="CP000246">
    <property type="protein sequence ID" value="ABG82766.1"/>
    <property type="molecule type" value="Genomic_DNA"/>
</dbReference>
<dbReference type="Gene3D" id="3.20.20.70">
    <property type="entry name" value="Aldolase class I"/>
    <property type="match status" value="1"/>
</dbReference>
<dbReference type="EC" id="1.3.1.-" evidence="12"/>
<evidence type="ECO:0000256" key="10">
    <source>
        <dbReference type="ARBA" id="ARBA00048205"/>
    </source>
</evidence>
<evidence type="ECO:0000256" key="13">
    <source>
        <dbReference type="PIRSR" id="PIRSR006621-1"/>
    </source>
</evidence>
<comment type="cofactor">
    <cofactor evidence="1 12 14">
        <name>FMN</name>
        <dbReference type="ChEBI" id="CHEBI:58210"/>
    </cofactor>
</comment>
<dbReference type="GO" id="GO:0050660">
    <property type="term" value="F:flavin adenine dinucleotide binding"/>
    <property type="evidence" value="ECO:0007669"/>
    <property type="project" value="InterPro"/>
</dbReference>
<dbReference type="CDD" id="cd02801">
    <property type="entry name" value="DUS_like_FMN"/>
    <property type="match status" value="1"/>
</dbReference>
<evidence type="ECO:0000256" key="11">
    <source>
        <dbReference type="ARBA" id="ARBA00048802"/>
    </source>
</evidence>
<comment type="catalytic activity">
    <reaction evidence="10">
        <text>a 5,6-dihydrouridine in tRNA + NADP(+) = a uridine in tRNA + NADPH + H(+)</text>
        <dbReference type="Rhea" id="RHEA:23624"/>
        <dbReference type="Rhea" id="RHEA-COMP:13339"/>
        <dbReference type="Rhea" id="RHEA-COMP:13887"/>
        <dbReference type="ChEBI" id="CHEBI:15378"/>
        <dbReference type="ChEBI" id="CHEBI:57783"/>
        <dbReference type="ChEBI" id="CHEBI:58349"/>
        <dbReference type="ChEBI" id="CHEBI:65315"/>
        <dbReference type="ChEBI" id="CHEBI:74443"/>
    </reaction>
</comment>
<dbReference type="Pfam" id="PF01207">
    <property type="entry name" value="Dus"/>
    <property type="match status" value="1"/>
</dbReference>
<feature type="binding site" evidence="14">
    <location>
        <begin position="16"/>
        <end position="18"/>
    </location>
    <ligand>
        <name>FMN</name>
        <dbReference type="ChEBI" id="CHEBI:58210"/>
    </ligand>
</feature>
<keyword evidence="9 12" id="KW-0560">Oxidoreductase</keyword>
<feature type="binding site" evidence="14">
    <location>
        <begin position="226"/>
        <end position="227"/>
    </location>
    <ligand>
        <name>FMN</name>
        <dbReference type="ChEBI" id="CHEBI:58210"/>
    </ligand>
</feature>
<organism evidence="16 17">
    <name type="scientific">Clostridium perfringens (strain ATCC 13124 / DSM 756 / JCM 1290 / NCIMB 6125 / NCTC 8237 / Type A)</name>
    <dbReference type="NCBI Taxonomy" id="195103"/>
    <lineage>
        <taxon>Bacteria</taxon>
        <taxon>Bacillati</taxon>
        <taxon>Bacillota</taxon>
        <taxon>Clostridia</taxon>
        <taxon>Eubacteriales</taxon>
        <taxon>Clostridiaceae</taxon>
        <taxon>Clostridium</taxon>
    </lineage>
</organism>
<evidence type="ECO:0000256" key="5">
    <source>
        <dbReference type="ARBA" id="ARBA00022643"/>
    </source>
</evidence>
<evidence type="ECO:0000259" key="15">
    <source>
        <dbReference type="Pfam" id="PF01207"/>
    </source>
</evidence>
<comment type="catalytic activity">
    <reaction evidence="11">
        <text>a 5,6-dihydrouridine in tRNA + NAD(+) = a uridine in tRNA + NADH + H(+)</text>
        <dbReference type="Rhea" id="RHEA:54452"/>
        <dbReference type="Rhea" id="RHEA-COMP:13339"/>
        <dbReference type="Rhea" id="RHEA-COMP:13887"/>
        <dbReference type="ChEBI" id="CHEBI:15378"/>
        <dbReference type="ChEBI" id="CHEBI:57540"/>
        <dbReference type="ChEBI" id="CHEBI:57945"/>
        <dbReference type="ChEBI" id="CHEBI:65315"/>
        <dbReference type="ChEBI" id="CHEBI:74443"/>
    </reaction>
</comment>
<keyword evidence="7" id="KW-0521">NADP</keyword>
<dbReference type="AlphaFoldDB" id="A0A0H2YQB1"/>
<feature type="binding site" evidence="14">
    <location>
        <position position="70"/>
    </location>
    <ligand>
        <name>FMN</name>
        <dbReference type="ChEBI" id="CHEBI:58210"/>
    </ligand>
</feature>
<feature type="domain" description="DUS-like FMN-binding" evidence="15">
    <location>
        <begin position="14"/>
        <end position="310"/>
    </location>
</feature>
<dbReference type="STRING" id="195103.CPF_2783"/>
<evidence type="ECO:0000256" key="2">
    <source>
        <dbReference type="ARBA" id="ARBA00002790"/>
    </source>
</evidence>
<keyword evidence="6 12" id="KW-0819">tRNA processing</keyword>
<keyword evidence="3" id="KW-0820">tRNA-binding</keyword>
<evidence type="ECO:0000256" key="7">
    <source>
        <dbReference type="ARBA" id="ARBA00022857"/>
    </source>
</evidence>
<comment type="similarity">
    <text evidence="12">Belongs to the dus family.</text>
</comment>
<dbReference type="GeneID" id="93000936"/>
<dbReference type="Gene3D" id="1.10.1200.80">
    <property type="entry name" value="Putative flavin oxidoreducatase, domain 2"/>
    <property type="match status" value="1"/>
</dbReference>
<name>A0A0H2YQB1_CLOP1</name>
<evidence type="ECO:0000256" key="3">
    <source>
        <dbReference type="ARBA" id="ARBA00022555"/>
    </source>
</evidence>
<dbReference type="PIRSF" id="PIRSF006621">
    <property type="entry name" value="Dus"/>
    <property type="match status" value="1"/>
</dbReference>
<reference evidence="16 17" key="1">
    <citation type="journal article" date="2006" name="Genome Res.">
        <title>Skewed genomic variability in strains of the toxigenic bacterial pathogen, Clostridium perfringens.</title>
        <authorList>
            <person name="Myers G.S."/>
            <person name="Rasko D.A."/>
            <person name="Cheung J.K."/>
            <person name="Ravel J."/>
            <person name="Seshadri R."/>
            <person name="Deboy R.T."/>
            <person name="Ren Q."/>
            <person name="Varga J."/>
            <person name="Awad M.M."/>
            <person name="Brinkac L.M."/>
            <person name="Daugherty S.C."/>
            <person name="Haft D.H."/>
            <person name="Dodson R.J."/>
            <person name="Madupu R."/>
            <person name="Nelson W.C."/>
            <person name="Rosovitz M.J."/>
            <person name="Sullivan S.A."/>
            <person name="Khouri H."/>
            <person name="Dimitrov G.I."/>
            <person name="Watkins K.L."/>
            <person name="Mulligan S."/>
            <person name="Benton J."/>
            <person name="Radune D."/>
            <person name="Fisher D.J."/>
            <person name="Atkins H.S."/>
            <person name="Hiscox T."/>
            <person name="Jost B.H."/>
            <person name="Billington S.J."/>
            <person name="Songer J.G."/>
            <person name="McClane B.A."/>
            <person name="Titball R.W."/>
            <person name="Rood J.I."/>
            <person name="Melville S.B."/>
            <person name="Paulsen I.T."/>
        </authorList>
    </citation>
    <scope>NUCLEOTIDE SEQUENCE [LARGE SCALE GENOMIC DNA]</scope>
    <source>
        <strain evidence="17">ATCC 13124 / DSM 756 / JCM 1290 / NCIMB 6125 / NCTC 8237 / S 107 / Type A</strain>
    </source>
</reference>
<dbReference type="InterPro" id="IPR001269">
    <property type="entry name" value="DUS_fam"/>
</dbReference>
<evidence type="ECO:0000256" key="12">
    <source>
        <dbReference type="PIRNR" id="PIRNR006621"/>
    </source>
</evidence>
<accession>A0A0H2YQB1</accession>
<proteinExistence type="inferred from homology"/>
<dbReference type="eggNOG" id="COG0042">
    <property type="taxonomic scope" value="Bacteria"/>
</dbReference>
<keyword evidence="4 12" id="KW-0285">Flavoprotein</keyword>
<evidence type="ECO:0000256" key="14">
    <source>
        <dbReference type="PIRSR" id="PIRSR006621-2"/>
    </source>
</evidence>
<sequence length="326" mass="36653">MKISNIVLENNVFLAPMAGVTDISFRGLCKEMGAGIVCTEMVSAKALYYGSENTKELMRIADEEKPVSCQMFGNDPEIMAYVTEKHFNTNDDICIIDVNMGCPAPKIVKNGEGSALMKNPKLAYEIMSSIKKVATKPVTVKFRMGFDEENINAVEFAKIMEEAGVDAIAVHGRTRAQMYEGKANWDIIRQVKEAVNIPVIGNGDVFTAEDALSLKNQTNCDGIMVARGSMGNPWIFKQIVQKLNGEEVYMPTPEEKIDMCIRHYNLSLKYDGEYKAVREMRKHAAWYIKGLNNCTEVKNRLNLEADPEKIMGILNEYKEYLMKNDL</sequence>
<dbReference type="InterPro" id="IPR004652">
    <property type="entry name" value="DusB-like"/>
</dbReference>
<dbReference type="PANTHER" id="PTHR45846:SF1">
    <property type="entry name" value="TRNA-DIHYDROURIDINE(47) SYNTHASE [NAD(P)(+)]-LIKE"/>
    <property type="match status" value="1"/>
</dbReference>
<dbReference type="GO" id="GO:0000049">
    <property type="term" value="F:tRNA binding"/>
    <property type="evidence" value="ECO:0007669"/>
    <property type="project" value="UniProtKB-KW"/>
</dbReference>